<feature type="transmembrane region" description="Helical" evidence="9">
    <location>
        <begin position="88"/>
        <end position="107"/>
    </location>
</feature>
<feature type="compositionally biased region" description="Low complexity" evidence="8">
    <location>
        <begin position="506"/>
        <end position="518"/>
    </location>
</feature>
<evidence type="ECO:0000313" key="12">
    <source>
        <dbReference type="Proteomes" id="UP000217446"/>
    </source>
</evidence>
<keyword evidence="5 9" id="KW-1133">Transmembrane helix</keyword>
<dbReference type="InterPro" id="IPR020846">
    <property type="entry name" value="MFS_dom"/>
</dbReference>
<reference evidence="12" key="1">
    <citation type="submission" date="2017-05" db="EMBL/GenBank/DDBJ databases">
        <title>Streptomyces olivochromogenes NBRC 3561 whole genome shotgun sequence.</title>
        <authorList>
            <person name="Dohra H."/>
            <person name="Kodani S."/>
        </authorList>
    </citation>
    <scope>NUCLEOTIDE SEQUENCE [LARGE SCALE GENOMIC DNA]</scope>
    <source>
        <strain evidence="12">NBRC 3561</strain>
    </source>
</reference>
<dbReference type="Pfam" id="PF07690">
    <property type="entry name" value="MFS_1"/>
    <property type="match status" value="1"/>
</dbReference>
<feature type="transmembrane region" description="Helical" evidence="9">
    <location>
        <begin position="370"/>
        <end position="394"/>
    </location>
</feature>
<comment type="subcellular location">
    <subcellularLocation>
        <location evidence="1">Cell membrane</location>
        <topology evidence="1">Multi-pass membrane protein</topology>
    </subcellularLocation>
</comment>
<gene>
    <name evidence="11" type="ORF">SO3561_08452</name>
</gene>
<dbReference type="Gene3D" id="1.20.1250.20">
    <property type="entry name" value="MFS general substrate transporter like domains"/>
    <property type="match status" value="1"/>
</dbReference>
<feature type="transmembrane region" description="Helical" evidence="9">
    <location>
        <begin position="58"/>
        <end position="76"/>
    </location>
</feature>
<keyword evidence="6 9" id="KW-0472">Membrane</keyword>
<keyword evidence="2" id="KW-0813">Transport</keyword>
<feature type="transmembrane region" description="Helical" evidence="9">
    <location>
        <begin position="448"/>
        <end position="471"/>
    </location>
</feature>
<dbReference type="InterPro" id="IPR036259">
    <property type="entry name" value="MFS_trans_sf"/>
</dbReference>
<evidence type="ECO:0000256" key="3">
    <source>
        <dbReference type="ARBA" id="ARBA00022475"/>
    </source>
</evidence>
<protein>
    <submittedName>
        <fullName evidence="11">MFS transporter</fullName>
    </submittedName>
</protein>
<keyword evidence="4 9" id="KW-0812">Transmembrane</keyword>
<name>A0A250VS18_STROL</name>
<evidence type="ECO:0000256" key="7">
    <source>
        <dbReference type="ARBA" id="ARBA00023251"/>
    </source>
</evidence>
<comment type="caution">
    <text evidence="11">The sequence shown here is derived from an EMBL/GenBank/DDBJ whole genome shotgun (WGS) entry which is preliminary data.</text>
</comment>
<dbReference type="PANTHER" id="PTHR42718">
    <property type="entry name" value="MAJOR FACILITATOR SUPERFAMILY MULTIDRUG TRANSPORTER MFSC"/>
    <property type="match status" value="1"/>
</dbReference>
<evidence type="ECO:0000256" key="4">
    <source>
        <dbReference type="ARBA" id="ARBA00022692"/>
    </source>
</evidence>
<feature type="transmembrane region" description="Helical" evidence="9">
    <location>
        <begin position="406"/>
        <end position="428"/>
    </location>
</feature>
<evidence type="ECO:0000313" key="11">
    <source>
        <dbReference type="EMBL" id="GAX56884.1"/>
    </source>
</evidence>
<feature type="transmembrane region" description="Helical" evidence="9">
    <location>
        <begin position="309"/>
        <end position="328"/>
    </location>
</feature>
<feature type="transmembrane region" description="Helical" evidence="9">
    <location>
        <begin position="148"/>
        <end position="169"/>
    </location>
</feature>
<feature type="transmembrane region" description="Helical" evidence="9">
    <location>
        <begin position="113"/>
        <end position="136"/>
    </location>
</feature>
<feature type="domain" description="Major facilitator superfamily (MFS) profile" evidence="10">
    <location>
        <begin position="22"/>
        <end position="475"/>
    </location>
</feature>
<evidence type="ECO:0000256" key="9">
    <source>
        <dbReference type="SAM" id="Phobius"/>
    </source>
</evidence>
<proteinExistence type="predicted"/>
<dbReference type="GO" id="GO:0005886">
    <property type="term" value="C:plasma membrane"/>
    <property type="evidence" value="ECO:0007669"/>
    <property type="project" value="UniProtKB-SubCell"/>
</dbReference>
<feature type="transmembrane region" description="Helical" evidence="9">
    <location>
        <begin position="175"/>
        <end position="197"/>
    </location>
</feature>
<dbReference type="EMBL" id="BDQI01000030">
    <property type="protein sequence ID" value="GAX56884.1"/>
    <property type="molecule type" value="Genomic_DNA"/>
</dbReference>
<evidence type="ECO:0000256" key="5">
    <source>
        <dbReference type="ARBA" id="ARBA00022989"/>
    </source>
</evidence>
<feature type="transmembrane region" description="Helical" evidence="9">
    <location>
        <begin position="340"/>
        <end position="358"/>
    </location>
</feature>
<dbReference type="PANTHER" id="PTHR42718:SF46">
    <property type="entry name" value="BLR6921 PROTEIN"/>
    <property type="match status" value="1"/>
</dbReference>
<organism evidence="11 12">
    <name type="scientific">Streptomyces olivochromogenes</name>
    <dbReference type="NCBI Taxonomy" id="1963"/>
    <lineage>
        <taxon>Bacteria</taxon>
        <taxon>Bacillati</taxon>
        <taxon>Actinomycetota</taxon>
        <taxon>Actinomycetes</taxon>
        <taxon>Kitasatosporales</taxon>
        <taxon>Streptomycetaceae</taxon>
        <taxon>Streptomyces</taxon>
    </lineage>
</organism>
<feature type="region of interest" description="Disordered" evidence="8">
    <location>
        <begin position="477"/>
        <end position="528"/>
    </location>
</feature>
<feature type="transmembrane region" description="Helical" evidence="9">
    <location>
        <begin position="237"/>
        <end position="255"/>
    </location>
</feature>
<sequence>MPFRTESPSEPPVPRPYSRWASLVVLCAGTLMTILDGNIVTVAMPAIQSDLGFSGPGLAWVVNAYLIPFGGLLLLVGRLGDLVGRRRMFAAGLVVFTAASVLCGVATDRGLLVAARALQGVGGAMTSAVVLGMLVALFPEPREQARAIAVFSAVGAAGGALGTFLGGALTQTVGWHWIFLINLPIGVVAWLAAIRILAPDRGVGLGKGADYPGAALVTGALMLTVYTIVGAGDRNPGTTLALAVVSLGLYAGFLLRQARAARPLLRLRLFRSRVLSGANGVQILMVAGMFGFQYIGALYLQRVLGYSELATGAAFLPAPIAVGVLMLTLSARTIARFGPYRVLLAGLVLITGGMALLSRAPAEGSYVADVLPAMLLLAAGFAAAMPAVTGLAMTGAREEDAGLASGLFNTTQVVGGSLGLAVLTTLAASRTERLTGGGEGTVAALADGYRLAFTVATGIALAALALAAAILRPGRGHVPHVSSAPAPALEETPEPVRTSAEETPEAAHAADAKPASEAGRQVRAKASP</sequence>
<evidence type="ECO:0000256" key="8">
    <source>
        <dbReference type="SAM" id="MobiDB-lite"/>
    </source>
</evidence>
<dbReference type="CDD" id="cd17321">
    <property type="entry name" value="MFS_MMR_MDR_like"/>
    <property type="match status" value="1"/>
</dbReference>
<dbReference type="InterPro" id="IPR011701">
    <property type="entry name" value="MFS"/>
</dbReference>
<keyword evidence="7" id="KW-0046">Antibiotic resistance</keyword>
<feature type="transmembrane region" description="Helical" evidence="9">
    <location>
        <begin position="209"/>
        <end position="231"/>
    </location>
</feature>
<evidence type="ECO:0000256" key="6">
    <source>
        <dbReference type="ARBA" id="ARBA00023136"/>
    </source>
</evidence>
<evidence type="ECO:0000256" key="1">
    <source>
        <dbReference type="ARBA" id="ARBA00004651"/>
    </source>
</evidence>
<dbReference type="PROSITE" id="PS50850">
    <property type="entry name" value="MFS"/>
    <property type="match status" value="1"/>
</dbReference>
<keyword evidence="3" id="KW-1003">Cell membrane</keyword>
<dbReference type="AlphaFoldDB" id="A0A250VS18"/>
<dbReference type="Proteomes" id="UP000217446">
    <property type="component" value="Unassembled WGS sequence"/>
</dbReference>
<evidence type="ECO:0000259" key="10">
    <source>
        <dbReference type="PROSITE" id="PS50850"/>
    </source>
</evidence>
<evidence type="ECO:0000256" key="2">
    <source>
        <dbReference type="ARBA" id="ARBA00022448"/>
    </source>
</evidence>
<accession>A0A250VS18</accession>
<dbReference type="SUPFAM" id="SSF103473">
    <property type="entry name" value="MFS general substrate transporter"/>
    <property type="match status" value="1"/>
</dbReference>
<keyword evidence="12" id="KW-1185">Reference proteome</keyword>
<feature type="transmembrane region" description="Helical" evidence="9">
    <location>
        <begin position="276"/>
        <end position="297"/>
    </location>
</feature>
<feature type="transmembrane region" description="Helical" evidence="9">
    <location>
        <begin position="20"/>
        <end position="46"/>
    </location>
</feature>
<dbReference type="GO" id="GO:0022857">
    <property type="term" value="F:transmembrane transporter activity"/>
    <property type="evidence" value="ECO:0007669"/>
    <property type="project" value="InterPro"/>
</dbReference>
<dbReference type="GO" id="GO:0046677">
    <property type="term" value="P:response to antibiotic"/>
    <property type="evidence" value="ECO:0007669"/>
    <property type="project" value="UniProtKB-KW"/>
</dbReference>
<dbReference type="Gene3D" id="1.20.1720.10">
    <property type="entry name" value="Multidrug resistance protein D"/>
    <property type="match status" value="1"/>
</dbReference>